<dbReference type="Proteomes" id="UP000674938">
    <property type="component" value="Unassembled WGS sequence"/>
</dbReference>
<dbReference type="InterPro" id="IPR002123">
    <property type="entry name" value="Plipid/glycerol_acylTrfase"/>
</dbReference>
<dbReference type="Gene3D" id="1.10.1200.10">
    <property type="entry name" value="ACP-like"/>
    <property type="match status" value="1"/>
</dbReference>
<dbReference type="EMBL" id="JAEEGA010000001">
    <property type="protein sequence ID" value="MBP1039852.1"/>
    <property type="molecule type" value="Genomic_DNA"/>
</dbReference>
<accession>A0A940SQL8</accession>
<dbReference type="PROSITE" id="PS50075">
    <property type="entry name" value="CARRIER"/>
    <property type="match status" value="1"/>
</dbReference>
<dbReference type="GO" id="GO:0016746">
    <property type="term" value="F:acyltransferase activity"/>
    <property type="evidence" value="ECO:0007669"/>
    <property type="project" value="InterPro"/>
</dbReference>
<dbReference type="SUPFAM" id="SSF56801">
    <property type="entry name" value="Acetyl-CoA synthetase-like"/>
    <property type="match status" value="1"/>
</dbReference>
<dbReference type="PANTHER" id="PTHR43272">
    <property type="entry name" value="LONG-CHAIN-FATTY-ACID--COA LIGASE"/>
    <property type="match status" value="1"/>
</dbReference>
<reference evidence="3" key="1">
    <citation type="submission" date="2020-12" db="EMBL/GenBank/DDBJ databases">
        <title>Vagococcus allomyrinae sp. nov. and Enterococcus lavae sp. nov., isolated from the larvae of Allomyrina dichotoma.</title>
        <authorList>
            <person name="Lee S.D."/>
        </authorList>
    </citation>
    <scope>NUCLEOTIDE SEQUENCE</scope>
    <source>
        <strain evidence="3">BWB3-3</strain>
    </source>
</reference>
<comment type="caution">
    <text evidence="3">The sequence shown here is derived from an EMBL/GenBank/DDBJ whole genome shotgun (WGS) entry which is preliminary data.</text>
</comment>
<dbReference type="Gene3D" id="3.30.300.30">
    <property type="match status" value="1"/>
</dbReference>
<sequence length="848" mass="93452">MNIYSLIEKNNADNLQKKACTYSQDNGTKRSLSYQDLFEQAAIFSSILVDRGILPGDRVAIVAENSPEWNVAYLAILKLKATAVLIDASLTGEEITKLICHSDVRATYTSPKILAKFAHCLETAVPVFDMMNQSQAVSGFPKQVPLTLEKTADGDQEVATIIFSSGTTRSAKGIMHTHDALINSTLMCTTSNQLNRNGRYLSVIPNSHIYGLVCLVLAPMLLGADSFYIESMTAPAIKVAFDDYQPTIFPCVPKVFDLFKTQALLTINSRKSTAVMFKLLFPLCLLIRKKFNLNLGKIFFKSIHQAFGGQIDILCSAGAPMSEETANFYLGTGFNLLITYGATETNIPTIGNRGNNLTADTCGKPYNAVKIKLSDSGEILIKSPYTMKGYFRDSAATEEAFDKGWLKTGDIGDLDASGNYRIIGRSKENIILGTGKKLTPEEVEEAYGGIAGIAEFVVAGVPTANGYDDVHAFIVRDQSQLTKETILQKIAEKSTQTALHMKLTKIHFLADIPKTTLQKPKRYLLKRIALEETIALENSLTEETASTKNIEQTVTRLIAQHGEIDSNRITLSTKPFLELGLDSLAAINLALELEDIYLINVEGIFNQDMTVADLVGYLQHPDKRQQSEGNHSETGPKVKKKIDYLLFKAACVLARCFYKITVKNEQTIPTNSGYIICANHVSNLDYLWLTVNFKKEQFLTFYCMAKQEVVNKAAISQLLTRICGMIPINRDQAGSSSLLHCKDTLKANNGLLIHPEGTRSKSGQLGTLKKGAAMLAIDSGVPIIPAYIHGAYDIYPRGNKLPKWFNFSKMSKYPVEVVYGNPIMPHGLTAKELTKQVETAMMALSHQS</sequence>
<dbReference type="AlphaFoldDB" id="A0A940SQL8"/>
<dbReference type="InterPro" id="IPR025110">
    <property type="entry name" value="AMP-bd_C"/>
</dbReference>
<evidence type="ECO:0000256" key="1">
    <source>
        <dbReference type="ARBA" id="ARBA00024484"/>
    </source>
</evidence>
<dbReference type="PANTHER" id="PTHR43272:SF52">
    <property type="entry name" value="AMP-DEPENDENT SYNTHETASE_LIGASE DOMAIN-CONTAINING PROTEIN"/>
    <property type="match status" value="1"/>
</dbReference>
<dbReference type="Pfam" id="PF13193">
    <property type="entry name" value="AMP-binding_C"/>
    <property type="match status" value="1"/>
</dbReference>
<dbReference type="InterPro" id="IPR042099">
    <property type="entry name" value="ANL_N_sf"/>
</dbReference>
<feature type="domain" description="Carrier" evidence="2">
    <location>
        <begin position="548"/>
        <end position="634"/>
    </location>
</feature>
<dbReference type="Gene3D" id="3.40.50.12780">
    <property type="entry name" value="N-terminal domain of ligase-like"/>
    <property type="match status" value="1"/>
</dbReference>
<name>A0A940SQL8_9ENTE</name>
<comment type="catalytic activity">
    <reaction evidence="1">
        <text>a long-chain fatty acid + ATP + CoA = a long-chain fatty acyl-CoA + AMP + diphosphate</text>
        <dbReference type="Rhea" id="RHEA:15421"/>
        <dbReference type="ChEBI" id="CHEBI:30616"/>
        <dbReference type="ChEBI" id="CHEBI:33019"/>
        <dbReference type="ChEBI" id="CHEBI:57287"/>
        <dbReference type="ChEBI" id="CHEBI:57560"/>
        <dbReference type="ChEBI" id="CHEBI:83139"/>
        <dbReference type="ChEBI" id="CHEBI:456215"/>
        <dbReference type="EC" id="6.2.1.3"/>
    </reaction>
    <physiologicalReaction direction="left-to-right" evidence="1">
        <dbReference type="Rhea" id="RHEA:15422"/>
    </physiologicalReaction>
</comment>
<dbReference type="SMART" id="SM00563">
    <property type="entry name" value="PlsC"/>
    <property type="match status" value="1"/>
</dbReference>
<evidence type="ECO:0000259" key="2">
    <source>
        <dbReference type="PROSITE" id="PS50075"/>
    </source>
</evidence>
<organism evidence="3 4">
    <name type="scientific">Vagococcus allomyrinae</name>
    <dbReference type="NCBI Taxonomy" id="2794353"/>
    <lineage>
        <taxon>Bacteria</taxon>
        <taxon>Bacillati</taxon>
        <taxon>Bacillota</taxon>
        <taxon>Bacilli</taxon>
        <taxon>Lactobacillales</taxon>
        <taxon>Enterococcaceae</taxon>
        <taxon>Vagococcus</taxon>
    </lineage>
</organism>
<protein>
    <submittedName>
        <fullName evidence="3">AMP-binding protein</fullName>
    </submittedName>
</protein>
<evidence type="ECO:0000313" key="4">
    <source>
        <dbReference type="Proteomes" id="UP000674938"/>
    </source>
</evidence>
<dbReference type="GO" id="GO:0016020">
    <property type="term" value="C:membrane"/>
    <property type="evidence" value="ECO:0007669"/>
    <property type="project" value="TreeGrafter"/>
</dbReference>
<dbReference type="Pfam" id="PF00550">
    <property type="entry name" value="PP-binding"/>
    <property type="match status" value="1"/>
</dbReference>
<dbReference type="RefSeq" id="WP_209524734.1">
    <property type="nucleotide sequence ID" value="NZ_JAEEGA010000001.1"/>
</dbReference>
<proteinExistence type="predicted"/>
<keyword evidence="4" id="KW-1185">Reference proteome</keyword>
<dbReference type="SUPFAM" id="SSF69593">
    <property type="entry name" value="Glycerol-3-phosphate (1)-acyltransferase"/>
    <property type="match status" value="1"/>
</dbReference>
<dbReference type="InterPro" id="IPR045851">
    <property type="entry name" value="AMP-bd_C_sf"/>
</dbReference>
<gene>
    <name evidence="3" type="ORF">I6N95_02395</name>
</gene>
<dbReference type="Pfam" id="PF00501">
    <property type="entry name" value="AMP-binding"/>
    <property type="match status" value="1"/>
</dbReference>
<evidence type="ECO:0000313" key="3">
    <source>
        <dbReference type="EMBL" id="MBP1039852.1"/>
    </source>
</evidence>
<dbReference type="InterPro" id="IPR000873">
    <property type="entry name" value="AMP-dep_synth/lig_dom"/>
</dbReference>
<dbReference type="GO" id="GO:0004467">
    <property type="term" value="F:long-chain fatty acid-CoA ligase activity"/>
    <property type="evidence" value="ECO:0007669"/>
    <property type="project" value="UniProtKB-EC"/>
</dbReference>
<dbReference type="CDD" id="cd07989">
    <property type="entry name" value="LPLAT_AGPAT-like"/>
    <property type="match status" value="1"/>
</dbReference>
<dbReference type="SUPFAM" id="SSF47336">
    <property type="entry name" value="ACP-like"/>
    <property type="match status" value="1"/>
</dbReference>
<dbReference type="InterPro" id="IPR036736">
    <property type="entry name" value="ACP-like_sf"/>
</dbReference>
<dbReference type="Pfam" id="PF01553">
    <property type="entry name" value="Acyltransferase"/>
    <property type="match status" value="1"/>
</dbReference>
<dbReference type="InterPro" id="IPR009081">
    <property type="entry name" value="PP-bd_ACP"/>
</dbReference>